<keyword evidence="3" id="KW-1185">Reference proteome</keyword>
<dbReference type="AlphaFoldDB" id="A5G5P4"/>
<feature type="domain" description="THUMP" evidence="1">
    <location>
        <begin position="67"/>
        <end position="166"/>
    </location>
</feature>
<accession>A5G5P4</accession>
<evidence type="ECO:0000259" key="1">
    <source>
        <dbReference type="SMART" id="SM00981"/>
    </source>
</evidence>
<evidence type="ECO:0000313" key="3">
    <source>
        <dbReference type="Proteomes" id="UP000006695"/>
    </source>
</evidence>
<dbReference type="STRING" id="351605.Gura_2940"/>
<name>A5G5P4_GEOUR</name>
<organism evidence="2 3">
    <name type="scientific">Geotalea uraniireducens (strain Rf4)</name>
    <name type="common">Geobacter uraniireducens</name>
    <dbReference type="NCBI Taxonomy" id="351605"/>
    <lineage>
        <taxon>Bacteria</taxon>
        <taxon>Pseudomonadati</taxon>
        <taxon>Thermodesulfobacteriota</taxon>
        <taxon>Desulfuromonadia</taxon>
        <taxon>Geobacterales</taxon>
        <taxon>Geobacteraceae</taxon>
        <taxon>Geotalea</taxon>
    </lineage>
</organism>
<dbReference type="HOGENOM" id="CLU_1495458_0_0_7"/>
<dbReference type="EMBL" id="CP000698">
    <property type="protein sequence ID" value="ABQ27112.1"/>
    <property type="molecule type" value="Genomic_DNA"/>
</dbReference>
<dbReference type="InterPro" id="IPR004114">
    <property type="entry name" value="THUMP_dom"/>
</dbReference>
<dbReference type="OrthoDB" id="8545772at2"/>
<dbReference type="KEGG" id="gur:Gura_2940"/>
<reference evidence="2 3" key="1">
    <citation type="submission" date="2007-05" db="EMBL/GenBank/DDBJ databases">
        <title>Complete sequence of Geobacter uraniireducens Rf4.</title>
        <authorList>
            <consortium name="US DOE Joint Genome Institute"/>
            <person name="Copeland A."/>
            <person name="Lucas S."/>
            <person name="Lapidus A."/>
            <person name="Barry K."/>
            <person name="Detter J.C."/>
            <person name="Glavina del Rio T."/>
            <person name="Hammon N."/>
            <person name="Israni S."/>
            <person name="Dalin E."/>
            <person name="Tice H."/>
            <person name="Pitluck S."/>
            <person name="Chertkov O."/>
            <person name="Brettin T."/>
            <person name="Bruce D."/>
            <person name="Han C."/>
            <person name="Schmutz J."/>
            <person name="Larimer F."/>
            <person name="Land M."/>
            <person name="Hauser L."/>
            <person name="Kyrpides N."/>
            <person name="Mikhailova N."/>
            <person name="Shelobolina E."/>
            <person name="Aklujkar M."/>
            <person name="Lovley D."/>
            <person name="Richardson P."/>
        </authorList>
    </citation>
    <scope>NUCLEOTIDE SEQUENCE [LARGE SCALE GENOMIC DNA]</scope>
    <source>
        <strain evidence="2 3">Rf4</strain>
    </source>
</reference>
<proteinExistence type="predicted"/>
<dbReference type="SMART" id="SM00981">
    <property type="entry name" value="THUMP"/>
    <property type="match status" value="1"/>
</dbReference>
<dbReference type="SUPFAM" id="SSF143437">
    <property type="entry name" value="THUMP domain-like"/>
    <property type="match status" value="1"/>
</dbReference>
<gene>
    <name evidence="2" type="ordered locus">Gura_2940</name>
</gene>
<sequence>MKEWNVVITAREGFFKEAGGMLEQFGPVSKTGFFNILVMHVEDPFLMMEKLREQQATEPAATRFLSRVMPVTHTFTFQTPAIFEEKARETVSPWIPGLAAKGFHVRMHRRGFKGKISSMEEERFLDIFILDALERAGTPGHITFEDPDAIIVVETIGQRAGLSLWTREELQRYPLLHLD</sequence>
<dbReference type="RefSeq" id="WP_011939781.1">
    <property type="nucleotide sequence ID" value="NC_009483.1"/>
</dbReference>
<dbReference type="Proteomes" id="UP000006695">
    <property type="component" value="Chromosome"/>
</dbReference>
<evidence type="ECO:0000313" key="2">
    <source>
        <dbReference type="EMBL" id="ABQ27112.1"/>
    </source>
</evidence>
<dbReference type="GO" id="GO:0003723">
    <property type="term" value="F:RNA binding"/>
    <property type="evidence" value="ECO:0007669"/>
    <property type="project" value="InterPro"/>
</dbReference>
<protein>
    <recommendedName>
        <fullName evidence="1">THUMP domain-containing protein</fullName>
    </recommendedName>
</protein>